<comment type="similarity">
    <text evidence="1">Belongs to the SMP-30/CGR1 family.</text>
</comment>
<dbReference type="GO" id="GO:0005509">
    <property type="term" value="F:calcium ion binding"/>
    <property type="evidence" value="ECO:0007669"/>
    <property type="project" value="TreeGrafter"/>
</dbReference>
<dbReference type="PRINTS" id="PR01790">
    <property type="entry name" value="SMP30FAMILY"/>
</dbReference>
<feature type="domain" description="SMP-30/Gluconolactonase/LRE-like region" evidence="4">
    <location>
        <begin position="16"/>
        <end position="263"/>
    </location>
</feature>
<evidence type="ECO:0000313" key="6">
    <source>
        <dbReference type="Proteomes" id="UP000276260"/>
    </source>
</evidence>
<evidence type="ECO:0000259" key="4">
    <source>
        <dbReference type="Pfam" id="PF08450"/>
    </source>
</evidence>
<gene>
    <name evidence="5" type="ORF">EIK76_08675</name>
</gene>
<dbReference type="GO" id="GO:0019853">
    <property type="term" value="P:L-ascorbic acid biosynthetic process"/>
    <property type="evidence" value="ECO:0007669"/>
    <property type="project" value="TreeGrafter"/>
</dbReference>
<sequence>MSELTLLHSIPLQNKLGEGIIWHAASQSVWWTDIHGRFLYQLFWPSLQLNSYPLPERMSCFALLNPNDPMRSDYSLLVAFESGFALYQPATQDIFWLAKPERHLSGNRMNDGRVDRQGRFWAGTMRELNPDQTGTLYRLDQQGCHPVLPGLQIPNSLCWNKNSSLMYHADSPTGQIYCYQFEAGQGSVGHSELFATVPAGAEPDGAVIDADDHLLCALWGGNAIARYSPSGQQVAVHPLPVSQPTCLAFAGPELDLLFVTTARQGLTEPQLQAEPEAGSLLIYQSPYQGLPESELAVMDWLVLQKNGGCDVEAG</sequence>
<evidence type="ECO:0000256" key="3">
    <source>
        <dbReference type="PIRSR" id="PIRSR605511-2"/>
    </source>
</evidence>
<dbReference type="InterPro" id="IPR011042">
    <property type="entry name" value="6-blade_b-propeller_TolB-like"/>
</dbReference>
<feature type="active site" description="Proton donor/acceptor" evidence="2">
    <location>
        <position position="204"/>
    </location>
</feature>
<dbReference type="AlphaFoldDB" id="A0A3P3QIF5"/>
<dbReference type="RefSeq" id="WP_052749361.1">
    <property type="nucleotide sequence ID" value="NZ_LAVS01000035.1"/>
</dbReference>
<keyword evidence="3" id="KW-0862">Zinc</keyword>
<dbReference type="OrthoDB" id="9775406at2"/>
<dbReference type="Proteomes" id="UP000276260">
    <property type="component" value="Unassembled WGS sequence"/>
</dbReference>
<proteinExistence type="inferred from homology"/>
<reference evidence="5 6" key="1">
    <citation type="submission" date="2018-11" db="EMBL/GenBank/DDBJ databases">
        <title>Draft genome analysis of Rheinheimera mesophila isolated from an industrial waste site.</title>
        <authorList>
            <person name="Yu Q."/>
            <person name="Qi Y."/>
            <person name="Zhang H."/>
            <person name="Lu Y."/>
            <person name="Pu J."/>
        </authorList>
    </citation>
    <scope>NUCLEOTIDE SEQUENCE [LARGE SCALE GENOMIC DNA]</scope>
    <source>
        <strain evidence="5 6">IITR13</strain>
    </source>
</reference>
<name>A0A3P3QIF5_9GAMM</name>
<evidence type="ECO:0000256" key="1">
    <source>
        <dbReference type="ARBA" id="ARBA00008853"/>
    </source>
</evidence>
<comment type="cofactor">
    <cofactor evidence="3">
        <name>Zn(2+)</name>
        <dbReference type="ChEBI" id="CHEBI:29105"/>
    </cofactor>
    <text evidence="3">Binds 1 divalent metal cation per subunit.</text>
</comment>
<evidence type="ECO:0000313" key="5">
    <source>
        <dbReference type="EMBL" id="RRJ20957.1"/>
    </source>
</evidence>
<keyword evidence="6" id="KW-1185">Reference proteome</keyword>
<evidence type="ECO:0000256" key="2">
    <source>
        <dbReference type="PIRSR" id="PIRSR605511-1"/>
    </source>
</evidence>
<feature type="binding site" evidence="3">
    <location>
        <position position="110"/>
    </location>
    <ligand>
        <name>substrate</name>
    </ligand>
</feature>
<feature type="binding site" evidence="3">
    <location>
        <position position="204"/>
    </location>
    <ligand>
        <name>a divalent metal cation</name>
        <dbReference type="ChEBI" id="CHEBI:60240"/>
    </ligand>
</feature>
<feature type="binding site" evidence="3">
    <location>
        <position position="155"/>
    </location>
    <ligand>
        <name>a divalent metal cation</name>
        <dbReference type="ChEBI" id="CHEBI:60240"/>
    </ligand>
</feature>
<dbReference type="InterPro" id="IPR013658">
    <property type="entry name" value="SGL"/>
</dbReference>
<dbReference type="GO" id="GO:0004341">
    <property type="term" value="F:gluconolactonase activity"/>
    <property type="evidence" value="ECO:0007669"/>
    <property type="project" value="TreeGrafter"/>
</dbReference>
<dbReference type="Pfam" id="PF08450">
    <property type="entry name" value="SGL"/>
    <property type="match status" value="1"/>
</dbReference>
<feature type="binding site" evidence="3">
    <location>
        <position position="108"/>
    </location>
    <ligand>
        <name>substrate</name>
    </ligand>
</feature>
<comment type="caution">
    <text evidence="5">The sequence shown here is derived from an EMBL/GenBank/DDBJ whole genome shotgun (WGS) entry which is preliminary data.</text>
</comment>
<dbReference type="InterPro" id="IPR005511">
    <property type="entry name" value="SMP-30"/>
</dbReference>
<dbReference type="SUPFAM" id="SSF63829">
    <property type="entry name" value="Calcium-dependent phosphotriesterase"/>
    <property type="match status" value="1"/>
</dbReference>
<feature type="binding site" evidence="3">
    <location>
        <position position="18"/>
    </location>
    <ligand>
        <name>a divalent metal cation</name>
        <dbReference type="ChEBI" id="CHEBI:60240"/>
    </ligand>
</feature>
<dbReference type="PANTHER" id="PTHR10907:SF47">
    <property type="entry name" value="REGUCALCIN"/>
    <property type="match status" value="1"/>
</dbReference>
<organism evidence="5 6">
    <name type="scientific">Rheinheimera mesophila</name>
    <dbReference type="NCBI Taxonomy" id="1547515"/>
    <lineage>
        <taxon>Bacteria</taxon>
        <taxon>Pseudomonadati</taxon>
        <taxon>Pseudomonadota</taxon>
        <taxon>Gammaproteobacteria</taxon>
        <taxon>Chromatiales</taxon>
        <taxon>Chromatiaceae</taxon>
        <taxon>Rheinheimera</taxon>
    </lineage>
</organism>
<protein>
    <submittedName>
        <fullName evidence="5">SMP-30/gluconolactonase/LRE family protein</fullName>
    </submittedName>
</protein>
<dbReference type="PANTHER" id="PTHR10907">
    <property type="entry name" value="REGUCALCIN"/>
    <property type="match status" value="1"/>
</dbReference>
<accession>A0A3P3QIF5</accession>
<dbReference type="Gene3D" id="2.120.10.30">
    <property type="entry name" value="TolB, C-terminal domain"/>
    <property type="match status" value="1"/>
</dbReference>
<dbReference type="EMBL" id="RRCF01000002">
    <property type="protein sequence ID" value="RRJ20957.1"/>
    <property type="molecule type" value="Genomic_DNA"/>
</dbReference>
<keyword evidence="3" id="KW-0479">Metal-binding</keyword>